<reference evidence="1" key="2">
    <citation type="submission" date="2020-11" db="EMBL/GenBank/DDBJ databases">
        <authorList>
            <person name="McCartney M.A."/>
            <person name="Auch B."/>
            <person name="Kono T."/>
            <person name="Mallez S."/>
            <person name="Becker A."/>
            <person name="Gohl D.M."/>
            <person name="Silverstein K.A.T."/>
            <person name="Koren S."/>
            <person name="Bechman K.B."/>
            <person name="Herman A."/>
            <person name="Abrahante J.E."/>
            <person name="Garbe J."/>
        </authorList>
    </citation>
    <scope>NUCLEOTIDE SEQUENCE</scope>
    <source>
        <strain evidence="1">Duluth1</strain>
        <tissue evidence="1">Whole animal</tissue>
    </source>
</reference>
<keyword evidence="2" id="KW-1185">Reference proteome</keyword>
<comment type="caution">
    <text evidence="1">The sequence shown here is derived from an EMBL/GenBank/DDBJ whole genome shotgun (WGS) entry which is preliminary data.</text>
</comment>
<accession>A0A9D4IEQ9</accession>
<gene>
    <name evidence="1" type="ORF">DPMN_170961</name>
</gene>
<reference evidence="1" key="1">
    <citation type="journal article" date="2019" name="bioRxiv">
        <title>The Genome of the Zebra Mussel, Dreissena polymorpha: A Resource for Invasive Species Research.</title>
        <authorList>
            <person name="McCartney M.A."/>
            <person name="Auch B."/>
            <person name="Kono T."/>
            <person name="Mallez S."/>
            <person name="Zhang Y."/>
            <person name="Obille A."/>
            <person name="Becker A."/>
            <person name="Abrahante J.E."/>
            <person name="Garbe J."/>
            <person name="Badalamenti J.P."/>
            <person name="Herman A."/>
            <person name="Mangelson H."/>
            <person name="Liachko I."/>
            <person name="Sullivan S."/>
            <person name="Sone E.D."/>
            <person name="Koren S."/>
            <person name="Silverstein K.A.T."/>
            <person name="Beckman K.B."/>
            <person name="Gohl D.M."/>
        </authorList>
    </citation>
    <scope>NUCLEOTIDE SEQUENCE</scope>
    <source>
        <strain evidence="1">Duluth1</strain>
        <tissue evidence="1">Whole animal</tissue>
    </source>
</reference>
<evidence type="ECO:0000313" key="1">
    <source>
        <dbReference type="EMBL" id="KAH3769687.1"/>
    </source>
</evidence>
<sequence>MQDICKEWESKPASEKQFEPFYRAVSAVAHSSGTRLKTRVVLLNQMLKAQQQKSRDSIAKGILPPIERSKTEVVSEDKVLTSHRHHHHHLNMMELALPLVCWNQNLKAFANSLDPDETPQKVAAENWYV</sequence>
<evidence type="ECO:0000313" key="2">
    <source>
        <dbReference type="Proteomes" id="UP000828390"/>
    </source>
</evidence>
<name>A0A9D4IEQ9_DREPO</name>
<dbReference type="EMBL" id="JAIWYP010000009">
    <property type="protein sequence ID" value="KAH3769687.1"/>
    <property type="molecule type" value="Genomic_DNA"/>
</dbReference>
<protein>
    <submittedName>
        <fullName evidence="1">Uncharacterized protein</fullName>
    </submittedName>
</protein>
<dbReference type="Proteomes" id="UP000828390">
    <property type="component" value="Unassembled WGS sequence"/>
</dbReference>
<proteinExistence type="predicted"/>
<organism evidence="1 2">
    <name type="scientific">Dreissena polymorpha</name>
    <name type="common">Zebra mussel</name>
    <name type="synonym">Mytilus polymorpha</name>
    <dbReference type="NCBI Taxonomy" id="45954"/>
    <lineage>
        <taxon>Eukaryota</taxon>
        <taxon>Metazoa</taxon>
        <taxon>Spiralia</taxon>
        <taxon>Lophotrochozoa</taxon>
        <taxon>Mollusca</taxon>
        <taxon>Bivalvia</taxon>
        <taxon>Autobranchia</taxon>
        <taxon>Heteroconchia</taxon>
        <taxon>Euheterodonta</taxon>
        <taxon>Imparidentia</taxon>
        <taxon>Neoheterodontei</taxon>
        <taxon>Myida</taxon>
        <taxon>Dreissenoidea</taxon>
        <taxon>Dreissenidae</taxon>
        <taxon>Dreissena</taxon>
    </lineage>
</organism>
<dbReference type="AlphaFoldDB" id="A0A9D4IEQ9"/>